<accession>A0ABS6AY22</accession>
<evidence type="ECO:0008006" key="3">
    <source>
        <dbReference type="Google" id="ProtNLM"/>
    </source>
</evidence>
<evidence type="ECO:0000313" key="1">
    <source>
        <dbReference type="EMBL" id="MBU3062952.1"/>
    </source>
</evidence>
<protein>
    <recommendedName>
        <fullName evidence="3">Glycosyl transferase family 2</fullName>
    </recommendedName>
</protein>
<organism evidence="1 2">
    <name type="scientific">Nocardia albiluteola</name>
    <dbReference type="NCBI Taxonomy" id="2842303"/>
    <lineage>
        <taxon>Bacteria</taxon>
        <taxon>Bacillati</taxon>
        <taxon>Actinomycetota</taxon>
        <taxon>Actinomycetes</taxon>
        <taxon>Mycobacteriales</taxon>
        <taxon>Nocardiaceae</taxon>
        <taxon>Nocardia</taxon>
    </lineage>
</organism>
<dbReference type="EMBL" id="JAHKNI010000004">
    <property type="protein sequence ID" value="MBU3062952.1"/>
    <property type="molecule type" value="Genomic_DNA"/>
</dbReference>
<reference evidence="1 2" key="1">
    <citation type="submission" date="2021-06" db="EMBL/GenBank/DDBJ databases">
        <title>Actinomycetes sequencing.</title>
        <authorList>
            <person name="Shan Q."/>
        </authorList>
    </citation>
    <scope>NUCLEOTIDE SEQUENCE [LARGE SCALE GENOMIC DNA]</scope>
    <source>
        <strain evidence="1 2">NEAU-G5</strain>
    </source>
</reference>
<comment type="caution">
    <text evidence="1">The sequence shown here is derived from an EMBL/GenBank/DDBJ whole genome shotgun (WGS) entry which is preliminary data.</text>
</comment>
<dbReference type="RefSeq" id="WP_215917815.1">
    <property type="nucleotide sequence ID" value="NZ_JAHKNI010000004.1"/>
</dbReference>
<dbReference type="Proteomes" id="UP000733379">
    <property type="component" value="Unassembled WGS sequence"/>
</dbReference>
<sequence length="234" mass="25736">MTGIDVVLLSYDEPLAGQLHGRLERVFKRPVKRLHGVAPMRRALKMTAELVDTEQYWLADGDFDIDPQFDPDALEPLADGVAMAVLQAVNVINGLVAGYGGLKLMRTEAIRGMRDGTVDVLAALDRVEFRPIVAGVSRFNQSPFHTWRSGFREVAMLARGSEYGIDEAYTRFLIDRWCASAGAVHANFGAAGARAGVAFAQETAPDAELWQCISDPAWLREQFASHYPDLISAK</sequence>
<proteinExistence type="predicted"/>
<keyword evidence="2" id="KW-1185">Reference proteome</keyword>
<gene>
    <name evidence="1" type="ORF">KO481_15645</name>
</gene>
<name>A0ABS6AY22_9NOCA</name>
<evidence type="ECO:0000313" key="2">
    <source>
        <dbReference type="Proteomes" id="UP000733379"/>
    </source>
</evidence>